<sequence>MTNWLVTQTDKFKAASSGAGASNWISMYAQSDVRIYRTPWFLGNPWQKDSPLETFREHSPIFYVHQAKTPTLILCGEKDERVPLPQSIEMYRGLKANGVPTELVIFPRSGHGPRELRHRLYRWNKEFQWLEKYIMGRDFKFEKPPVSEDKDKE</sequence>
<evidence type="ECO:0000259" key="2">
    <source>
        <dbReference type="Pfam" id="PF00326"/>
    </source>
</evidence>
<dbReference type="InterPro" id="IPR029058">
    <property type="entry name" value="AB_hydrolase_fold"/>
</dbReference>
<name>X1J9I3_9ZZZZ</name>
<dbReference type="EMBL" id="BARU01031498">
    <property type="protein sequence ID" value="GAH75009.1"/>
    <property type="molecule type" value="Genomic_DNA"/>
</dbReference>
<evidence type="ECO:0000256" key="1">
    <source>
        <dbReference type="ARBA" id="ARBA00022801"/>
    </source>
</evidence>
<dbReference type="SUPFAM" id="SSF53474">
    <property type="entry name" value="alpha/beta-Hydrolases"/>
    <property type="match status" value="1"/>
</dbReference>
<dbReference type="GO" id="GO:0006508">
    <property type="term" value="P:proteolysis"/>
    <property type="evidence" value="ECO:0007669"/>
    <property type="project" value="InterPro"/>
</dbReference>
<reference evidence="3" key="1">
    <citation type="journal article" date="2014" name="Front. Microbiol.">
        <title>High frequency of phylogenetically diverse reductive dehalogenase-homologous genes in deep subseafloor sedimentary metagenomes.</title>
        <authorList>
            <person name="Kawai M."/>
            <person name="Futagami T."/>
            <person name="Toyoda A."/>
            <person name="Takaki Y."/>
            <person name="Nishi S."/>
            <person name="Hori S."/>
            <person name="Arai W."/>
            <person name="Tsubouchi T."/>
            <person name="Morono Y."/>
            <person name="Uchiyama I."/>
            <person name="Ito T."/>
            <person name="Fujiyama A."/>
            <person name="Inagaki F."/>
            <person name="Takami H."/>
        </authorList>
    </citation>
    <scope>NUCLEOTIDE SEQUENCE</scope>
    <source>
        <strain evidence="3">Expedition CK06-06</strain>
    </source>
</reference>
<dbReference type="InterPro" id="IPR001375">
    <property type="entry name" value="Peptidase_S9_cat"/>
</dbReference>
<dbReference type="AlphaFoldDB" id="X1J9I3"/>
<dbReference type="Pfam" id="PF00326">
    <property type="entry name" value="Peptidase_S9"/>
    <property type="match status" value="1"/>
</dbReference>
<evidence type="ECO:0000313" key="3">
    <source>
        <dbReference type="EMBL" id="GAH75009.1"/>
    </source>
</evidence>
<accession>X1J9I3</accession>
<dbReference type="PANTHER" id="PTHR42776:SF27">
    <property type="entry name" value="DIPEPTIDYL PEPTIDASE FAMILY MEMBER 6"/>
    <property type="match status" value="1"/>
</dbReference>
<keyword evidence="1" id="KW-0378">Hydrolase</keyword>
<dbReference type="Gene3D" id="3.40.50.1820">
    <property type="entry name" value="alpha/beta hydrolase"/>
    <property type="match status" value="1"/>
</dbReference>
<dbReference type="GO" id="GO:0004252">
    <property type="term" value="F:serine-type endopeptidase activity"/>
    <property type="evidence" value="ECO:0007669"/>
    <property type="project" value="TreeGrafter"/>
</dbReference>
<comment type="caution">
    <text evidence="3">The sequence shown here is derived from an EMBL/GenBank/DDBJ whole genome shotgun (WGS) entry which is preliminary data.</text>
</comment>
<protein>
    <recommendedName>
        <fullName evidence="2">Peptidase S9 prolyl oligopeptidase catalytic domain-containing protein</fullName>
    </recommendedName>
</protein>
<proteinExistence type="predicted"/>
<dbReference type="PANTHER" id="PTHR42776">
    <property type="entry name" value="SERINE PEPTIDASE S9 FAMILY MEMBER"/>
    <property type="match status" value="1"/>
</dbReference>
<feature type="domain" description="Peptidase S9 prolyl oligopeptidase catalytic" evidence="2">
    <location>
        <begin position="1"/>
        <end position="134"/>
    </location>
</feature>
<gene>
    <name evidence="3" type="ORF">S03H2_49814</name>
</gene>
<organism evidence="3">
    <name type="scientific">marine sediment metagenome</name>
    <dbReference type="NCBI Taxonomy" id="412755"/>
    <lineage>
        <taxon>unclassified sequences</taxon>
        <taxon>metagenomes</taxon>
        <taxon>ecological metagenomes</taxon>
    </lineage>
</organism>